<dbReference type="InterPro" id="IPR012659">
    <property type="entry name" value="CHP02444"/>
</dbReference>
<evidence type="ECO:0000313" key="2">
    <source>
        <dbReference type="EMBL" id="GJN55193.1"/>
    </source>
</evidence>
<dbReference type="NCBIfam" id="TIGR02444">
    <property type="entry name" value="TIGR02444 family protein"/>
    <property type="match status" value="1"/>
</dbReference>
<dbReference type="Pfam" id="PF09523">
    <property type="entry name" value="DUF2390"/>
    <property type="match status" value="1"/>
</dbReference>
<evidence type="ECO:0000313" key="1">
    <source>
        <dbReference type="EMBL" id="BCG22166.1"/>
    </source>
</evidence>
<name>A0A6J4DYQ2_9PSED</name>
<protein>
    <submittedName>
        <fullName evidence="1">TIGR02444 family protein</fullName>
    </submittedName>
</protein>
<proteinExistence type="predicted"/>
<gene>
    <name evidence="1" type="ORF">TUM18999_03570</name>
    <name evidence="2" type="ORF">TUM20286_49450</name>
</gene>
<dbReference type="Proteomes" id="UP000509383">
    <property type="component" value="Chromosome"/>
</dbReference>
<keyword evidence="4" id="KW-1185">Reference proteome</keyword>
<dbReference type="KEGG" id="ptw:TUM18999_03570"/>
<accession>A0A6J4DYQ2</accession>
<evidence type="ECO:0000313" key="3">
    <source>
        <dbReference type="Proteomes" id="UP000509383"/>
    </source>
</evidence>
<dbReference type="RefSeq" id="WP_173176703.1">
    <property type="nucleotide sequence ID" value="NZ_AP023189.1"/>
</dbReference>
<organism evidence="1 3">
    <name type="scientific">Pseudomonas tohonis</name>
    <dbReference type="NCBI Taxonomy" id="2725477"/>
    <lineage>
        <taxon>Bacteria</taxon>
        <taxon>Pseudomonadati</taxon>
        <taxon>Pseudomonadota</taxon>
        <taxon>Gammaproteobacteria</taxon>
        <taxon>Pseudomonadales</taxon>
        <taxon>Pseudomonadaceae</taxon>
        <taxon>Pseudomonas</taxon>
    </lineage>
</organism>
<dbReference type="EMBL" id="BQKM01000016">
    <property type="protein sequence ID" value="GJN55193.1"/>
    <property type="molecule type" value="Genomic_DNA"/>
</dbReference>
<dbReference type="EMBL" id="AP023189">
    <property type="protein sequence ID" value="BCG22166.1"/>
    <property type="molecule type" value="Genomic_DNA"/>
</dbReference>
<evidence type="ECO:0000313" key="4">
    <source>
        <dbReference type="Proteomes" id="UP001054892"/>
    </source>
</evidence>
<reference evidence="1 3" key="1">
    <citation type="submission" date="2020-05" db="EMBL/GenBank/DDBJ databases">
        <title>Characterization of novel class B3 metallo-beta-lactamase from novel Pseudomonas species.</title>
        <authorList>
            <person name="Yamada K."/>
            <person name="Aoki K."/>
            <person name="Ishii Y."/>
        </authorList>
    </citation>
    <scope>NUCLEOTIDE SEQUENCE [LARGE SCALE GENOMIC DNA]</scope>
    <source>
        <strain evidence="1 3">TUM18999</strain>
        <strain evidence="2 4">TUM20286</strain>
    </source>
</reference>
<dbReference type="AlphaFoldDB" id="A0A6J4DYQ2"/>
<sequence>MPPDLWSFALDLYARPGVEDACLRLQEQGADVCLLLASAWLARRGVRHDDAREEQLRLIAEPWQREVVEPLRALRRGWREAAAMDEELRALREAVKRLELDAERRLLARLEQAAAPWPEATGHGVGWLEGLAGKAGESDRDALQSLRVAALEA</sequence>
<dbReference type="Proteomes" id="UP001054892">
    <property type="component" value="Unassembled WGS sequence"/>
</dbReference>